<comment type="catalytic activity">
    <reaction evidence="6">
        <text>Endonucleolytic cleavage of RNA, removing 5'-extranucleotides from tRNA precursor.</text>
        <dbReference type="EC" id="3.1.26.5"/>
    </reaction>
</comment>
<evidence type="ECO:0000256" key="4">
    <source>
        <dbReference type="ARBA" id="ARBA00022801"/>
    </source>
</evidence>
<name>A0A2M8QB12_9CHLR</name>
<dbReference type="GO" id="GO:0001682">
    <property type="term" value="P:tRNA 5'-leader removal"/>
    <property type="evidence" value="ECO:0007669"/>
    <property type="project" value="UniProtKB-UniRule"/>
</dbReference>
<keyword evidence="1 6" id="KW-0819">tRNA processing</keyword>
<evidence type="ECO:0000256" key="3">
    <source>
        <dbReference type="ARBA" id="ARBA00022759"/>
    </source>
</evidence>
<accession>A0A2M8QB12</accession>
<evidence type="ECO:0000313" key="8">
    <source>
        <dbReference type="EMBL" id="PJF47003.1"/>
    </source>
</evidence>
<dbReference type="InterPro" id="IPR000100">
    <property type="entry name" value="RNase_P"/>
</dbReference>
<evidence type="ECO:0000256" key="6">
    <source>
        <dbReference type="HAMAP-Rule" id="MF_00227"/>
    </source>
</evidence>
<dbReference type="GO" id="GO:0004526">
    <property type="term" value="F:ribonuclease P activity"/>
    <property type="evidence" value="ECO:0007669"/>
    <property type="project" value="UniProtKB-UniRule"/>
</dbReference>
<evidence type="ECO:0000256" key="1">
    <source>
        <dbReference type="ARBA" id="ARBA00022694"/>
    </source>
</evidence>
<organism evidence="8 9">
    <name type="scientific">Candidatus Thermofonsia Clade 3 bacterium</name>
    <dbReference type="NCBI Taxonomy" id="2364212"/>
    <lineage>
        <taxon>Bacteria</taxon>
        <taxon>Bacillati</taxon>
        <taxon>Chloroflexota</taxon>
        <taxon>Candidatus Thermofontia</taxon>
        <taxon>Candidatus Thermofonsia Clade 3</taxon>
    </lineage>
</organism>
<comment type="function">
    <text evidence="6">RNaseP catalyzes the removal of the 5'-leader sequence from pre-tRNA to produce the mature 5'-terminus. It can also cleave other RNA substrates such as 4.5S RNA. The protein component plays an auxiliary but essential role in vivo by binding to the 5'-leader sequence and broadening the substrate specificity of the ribozyme.</text>
</comment>
<dbReference type="GO" id="GO:0042781">
    <property type="term" value="F:3'-tRNA processing endoribonuclease activity"/>
    <property type="evidence" value="ECO:0007669"/>
    <property type="project" value="TreeGrafter"/>
</dbReference>
<comment type="subunit">
    <text evidence="6">Consists of a catalytic RNA component (M1 or rnpB) and a protein subunit.</text>
</comment>
<dbReference type="InterPro" id="IPR020568">
    <property type="entry name" value="Ribosomal_Su5_D2-typ_SF"/>
</dbReference>
<dbReference type="Gene3D" id="3.30.230.10">
    <property type="match status" value="1"/>
</dbReference>
<comment type="similarity">
    <text evidence="6">Belongs to the RnpA family.</text>
</comment>
<keyword evidence="2 6" id="KW-0540">Nuclease</keyword>
<sequence>MLRPRANAAPRAASDQLEKLARKEDFERVRREGARWRGKYCVLNAARAPAQADEPHGLQTRVGYITTRAIGSAVKRNRARRLLQEAMRHLSDSIAPGWDIVLIAQPSIIAESARMQQVQDDLLWLLNKAHLIRTAPIAK</sequence>
<evidence type="ECO:0000256" key="2">
    <source>
        <dbReference type="ARBA" id="ARBA00022722"/>
    </source>
</evidence>
<proteinExistence type="inferred from homology"/>
<protein>
    <recommendedName>
        <fullName evidence="6 7">Ribonuclease P protein component</fullName>
        <shortName evidence="6">RNase P protein</shortName>
        <shortName evidence="6">RNaseP protein</shortName>
        <ecNumber evidence="6 7">3.1.26.5</ecNumber>
    </recommendedName>
    <alternativeName>
        <fullName evidence="6">Protein C5</fullName>
    </alternativeName>
</protein>
<reference evidence="8 9" key="1">
    <citation type="submission" date="2017-11" db="EMBL/GenBank/DDBJ databases">
        <title>Evolution of Phototrophy in the Chloroflexi Phylum Driven by Horizontal Gene Transfer.</title>
        <authorList>
            <person name="Ward L.M."/>
            <person name="Hemp J."/>
            <person name="Shih P.M."/>
            <person name="Mcglynn S.E."/>
            <person name="Fischer W."/>
        </authorList>
    </citation>
    <scope>NUCLEOTIDE SEQUENCE [LARGE SCALE GENOMIC DNA]</scope>
    <source>
        <strain evidence="8">JP3_7</strain>
    </source>
</reference>
<evidence type="ECO:0000256" key="7">
    <source>
        <dbReference type="NCBIfam" id="TIGR00188"/>
    </source>
</evidence>
<dbReference type="EMBL" id="PGTN01000075">
    <property type="protein sequence ID" value="PJF47003.1"/>
    <property type="molecule type" value="Genomic_DNA"/>
</dbReference>
<gene>
    <name evidence="6 8" type="primary">rnpA</name>
    <name evidence="8" type="ORF">CUN48_10930</name>
</gene>
<dbReference type="PANTHER" id="PTHR33992">
    <property type="entry name" value="RIBONUCLEASE P PROTEIN COMPONENT"/>
    <property type="match status" value="1"/>
</dbReference>
<comment type="caution">
    <text evidence="8">The sequence shown here is derived from an EMBL/GenBank/DDBJ whole genome shotgun (WGS) entry which is preliminary data.</text>
</comment>
<dbReference type="InterPro" id="IPR014721">
    <property type="entry name" value="Ribsml_uS5_D2-typ_fold_subgr"/>
</dbReference>
<dbReference type="NCBIfam" id="TIGR00188">
    <property type="entry name" value="rnpA"/>
    <property type="match status" value="1"/>
</dbReference>
<keyword evidence="3 6" id="KW-0255">Endonuclease</keyword>
<dbReference type="Proteomes" id="UP000230790">
    <property type="component" value="Unassembled WGS sequence"/>
</dbReference>
<keyword evidence="5 6" id="KW-0694">RNA-binding</keyword>
<dbReference type="PANTHER" id="PTHR33992:SF1">
    <property type="entry name" value="RIBONUCLEASE P PROTEIN COMPONENT"/>
    <property type="match status" value="1"/>
</dbReference>
<dbReference type="EC" id="3.1.26.5" evidence="6 7"/>
<evidence type="ECO:0000256" key="5">
    <source>
        <dbReference type="ARBA" id="ARBA00022884"/>
    </source>
</evidence>
<dbReference type="HAMAP" id="MF_00227">
    <property type="entry name" value="RNase_P"/>
    <property type="match status" value="1"/>
</dbReference>
<keyword evidence="4 6" id="KW-0378">Hydrolase</keyword>
<dbReference type="SUPFAM" id="SSF54211">
    <property type="entry name" value="Ribosomal protein S5 domain 2-like"/>
    <property type="match status" value="1"/>
</dbReference>
<dbReference type="GO" id="GO:0030677">
    <property type="term" value="C:ribonuclease P complex"/>
    <property type="evidence" value="ECO:0007669"/>
    <property type="project" value="TreeGrafter"/>
</dbReference>
<dbReference type="Pfam" id="PF00825">
    <property type="entry name" value="Ribonuclease_P"/>
    <property type="match status" value="1"/>
</dbReference>
<dbReference type="GO" id="GO:0000049">
    <property type="term" value="F:tRNA binding"/>
    <property type="evidence" value="ECO:0007669"/>
    <property type="project" value="UniProtKB-UniRule"/>
</dbReference>
<dbReference type="AlphaFoldDB" id="A0A2M8QB12"/>
<evidence type="ECO:0000313" key="9">
    <source>
        <dbReference type="Proteomes" id="UP000230790"/>
    </source>
</evidence>